<dbReference type="RefSeq" id="WP_372387232.1">
    <property type="nucleotide sequence ID" value="NZ_JBGNYA010000001.1"/>
</dbReference>
<proteinExistence type="predicted"/>
<dbReference type="Proteomes" id="UP001570511">
    <property type="component" value="Unassembled WGS sequence"/>
</dbReference>
<gene>
    <name evidence="1" type="ORF">OS889_03265</name>
</gene>
<evidence type="ECO:0000313" key="1">
    <source>
        <dbReference type="EMBL" id="MFA1610025.1"/>
    </source>
</evidence>
<reference evidence="1 2" key="1">
    <citation type="submission" date="2024-08" db="EMBL/GenBank/DDBJ databases">
        <title>Halobellus sp. MBLA0158 whole genome sequence.</title>
        <authorList>
            <person name="Hwang C.Y."/>
            <person name="Cho E.-S."/>
            <person name="Seo M.-J."/>
        </authorList>
    </citation>
    <scope>NUCLEOTIDE SEQUENCE [LARGE SCALE GENOMIC DNA]</scope>
    <source>
        <strain evidence="1 2">MBLA0158</strain>
    </source>
</reference>
<comment type="caution">
    <text evidence="1">The sequence shown here is derived from an EMBL/GenBank/DDBJ whole genome shotgun (WGS) entry which is preliminary data.</text>
</comment>
<name>A0ABD5MCS2_9EURY</name>
<dbReference type="AlphaFoldDB" id="A0ABD5MCS2"/>
<sequence length="47" mass="5275">MAHHETDYEPEGAVEEYNGFKVWDHGVWPVDMSPGEVDGDVTAPDEE</sequence>
<keyword evidence="2" id="KW-1185">Reference proteome</keyword>
<dbReference type="EMBL" id="JBGNYA010000001">
    <property type="protein sequence ID" value="MFA1610025.1"/>
    <property type="molecule type" value="Genomic_DNA"/>
</dbReference>
<organism evidence="1 2">
    <name type="scientific">Halobellus rubicundus</name>
    <dbReference type="NCBI Taxonomy" id="2996466"/>
    <lineage>
        <taxon>Archaea</taxon>
        <taxon>Methanobacteriati</taxon>
        <taxon>Methanobacteriota</taxon>
        <taxon>Stenosarchaea group</taxon>
        <taxon>Halobacteria</taxon>
        <taxon>Halobacteriales</taxon>
        <taxon>Haloferacaceae</taxon>
        <taxon>Halobellus</taxon>
    </lineage>
</organism>
<protein>
    <submittedName>
        <fullName evidence="1">Uncharacterized protein</fullName>
    </submittedName>
</protein>
<evidence type="ECO:0000313" key="2">
    <source>
        <dbReference type="Proteomes" id="UP001570511"/>
    </source>
</evidence>
<accession>A0ABD5MCS2</accession>